<evidence type="ECO:0000313" key="1">
    <source>
        <dbReference type="EMBL" id="KAF0747128.1"/>
    </source>
</evidence>
<dbReference type="AlphaFoldDB" id="A0A6G0Y1F5"/>
<proteinExistence type="predicted"/>
<comment type="caution">
    <text evidence="1">The sequence shown here is derived from an EMBL/GenBank/DDBJ whole genome shotgun (WGS) entry which is preliminary data.</text>
</comment>
<protein>
    <submittedName>
        <fullName evidence="1">Uncharacterized protein</fullName>
    </submittedName>
</protein>
<name>A0A6G0Y1F5_APHCR</name>
<sequence>MKMRDTGTTIKTTHKKLCIKFSIFDLQPYKKIDLVENWFCVKIPVFLVFLDAFENYWKFFTNFLTFDPKVPTRFAFLSETGSTFQNRSTFTSFTAPKHCDRHKKTHIIVKS</sequence>
<gene>
    <name evidence="1" type="ORF">FWK35_00019579</name>
</gene>
<accession>A0A6G0Y1F5</accession>
<dbReference type="Proteomes" id="UP000478052">
    <property type="component" value="Unassembled WGS sequence"/>
</dbReference>
<evidence type="ECO:0000313" key="2">
    <source>
        <dbReference type="Proteomes" id="UP000478052"/>
    </source>
</evidence>
<keyword evidence="2" id="KW-1185">Reference proteome</keyword>
<reference evidence="1 2" key="1">
    <citation type="submission" date="2019-08" db="EMBL/GenBank/DDBJ databases">
        <title>Whole genome of Aphis craccivora.</title>
        <authorList>
            <person name="Voronova N.V."/>
            <person name="Shulinski R.S."/>
            <person name="Bandarenka Y.V."/>
            <person name="Zhorov D.G."/>
            <person name="Warner D."/>
        </authorList>
    </citation>
    <scope>NUCLEOTIDE SEQUENCE [LARGE SCALE GENOMIC DNA]</scope>
    <source>
        <strain evidence="1">180601</strain>
        <tissue evidence="1">Whole Body</tissue>
    </source>
</reference>
<dbReference type="EMBL" id="VUJU01006950">
    <property type="protein sequence ID" value="KAF0747128.1"/>
    <property type="molecule type" value="Genomic_DNA"/>
</dbReference>
<organism evidence="1 2">
    <name type="scientific">Aphis craccivora</name>
    <name type="common">Cowpea aphid</name>
    <dbReference type="NCBI Taxonomy" id="307492"/>
    <lineage>
        <taxon>Eukaryota</taxon>
        <taxon>Metazoa</taxon>
        <taxon>Ecdysozoa</taxon>
        <taxon>Arthropoda</taxon>
        <taxon>Hexapoda</taxon>
        <taxon>Insecta</taxon>
        <taxon>Pterygota</taxon>
        <taxon>Neoptera</taxon>
        <taxon>Paraneoptera</taxon>
        <taxon>Hemiptera</taxon>
        <taxon>Sternorrhyncha</taxon>
        <taxon>Aphidomorpha</taxon>
        <taxon>Aphidoidea</taxon>
        <taxon>Aphididae</taxon>
        <taxon>Aphidini</taxon>
        <taxon>Aphis</taxon>
        <taxon>Aphis</taxon>
    </lineage>
</organism>